<name>A0A2P5YNM4_GOSBA</name>
<accession>A0A2P5YNM4</accession>
<sequence>MEGLVYDLKRNPDKDVMVSNPQVVEKGMIVDRIDGVENDKLGSFLLFYCASPHAMMRRELWHFLSSLVGSMEGPWMLASDFKSILDGGERKGGASISCVGGLSQRLDKAICNLERDSFLSECSVRNLHRLKI</sequence>
<dbReference type="AlphaFoldDB" id="A0A2P5YNM4"/>
<organism evidence="1 2">
    <name type="scientific">Gossypium barbadense</name>
    <name type="common">Sea Island cotton</name>
    <name type="synonym">Hibiscus barbadensis</name>
    <dbReference type="NCBI Taxonomy" id="3634"/>
    <lineage>
        <taxon>Eukaryota</taxon>
        <taxon>Viridiplantae</taxon>
        <taxon>Streptophyta</taxon>
        <taxon>Embryophyta</taxon>
        <taxon>Tracheophyta</taxon>
        <taxon>Spermatophyta</taxon>
        <taxon>Magnoliopsida</taxon>
        <taxon>eudicotyledons</taxon>
        <taxon>Gunneridae</taxon>
        <taxon>Pentapetalae</taxon>
        <taxon>rosids</taxon>
        <taxon>malvids</taxon>
        <taxon>Malvales</taxon>
        <taxon>Malvaceae</taxon>
        <taxon>Malvoideae</taxon>
        <taxon>Gossypium</taxon>
    </lineage>
</organism>
<dbReference type="EMBL" id="KZ662949">
    <property type="protein sequence ID" value="PPS17195.1"/>
    <property type="molecule type" value="Genomic_DNA"/>
</dbReference>
<proteinExistence type="predicted"/>
<protein>
    <submittedName>
        <fullName evidence="1">Uncharacterized protein</fullName>
    </submittedName>
</protein>
<dbReference type="OrthoDB" id="1002487at2759"/>
<reference evidence="1 2" key="1">
    <citation type="submission" date="2015-01" db="EMBL/GenBank/DDBJ databases">
        <title>Genome of allotetraploid Gossypium barbadense reveals genomic plasticity and fiber elongation in cotton evolution.</title>
        <authorList>
            <person name="Chen X."/>
            <person name="Liu X."/>
            <person name="Zhao B."/>
            <person name="Zheng H."/>
            <person name="Hu Y."/>
            <person name="Lu G."/>
            <person name="Yang C."/>
            <person name="Chen J."/>
            <person name="Shan C."/>
            <person name="Zhang L."/>
            <person name="Zhou Y."/>
            <person name="Wang L."/>
            <person name="Guo W."/>
            <person name="Bai Y."/>
            <person name="Ruan J."/>
            <person name="Shangguan X."/>
            <person name="Mao Y."/>
            <person name="Jiang J."/>
            <person name="Zhu Y."/>
            <person name="Lei J."/>
            <person name="Kang H."/>
            <person name="Chen S."/>
            <person name="He X."/>
            <person name="Wang R."/>
            <person name="Wang Y."/>
            <person name="Chen J."/>
            <person name="Wang L."/>
            <person name="Yu S."/>
            <person name="Wang B."/>
            <person name="Wei J."/>
            <person name="Song S."/>
            <person name="Lu X."/>
            <person name="Gao Z."/>
            <person name="Gu W."/>
            <person name="Deng X."/>
            <person name="Ma D."/>
            <person name="Wang S."/>
            <person name="Liang W."/>
            <person name="Fang L."/>
            <person name="Cai C."/>
            <person name="Zhu X."/>
            <person name="Zhou B."/>
            <person name="Zhang Y."/>
            <person name="Chen Z."/>
            <person name="Xu S."/>
            <person name="Zhu R."/>
            <person name="Wang S."/>
            <person name="Zhang T."/>
            <person name="Zhao G."/>
        </authorList>
    </citation>
    <scope>NUCLEOTIDE SEQUENCE [LARGE SCALE GENOMIC DNA]</scope>
    <source>
        <strain evidence="2">cv. Xinhai21</strain>
        <tissue evidence="1">Leaf</tissue>
    </source>
</reference>
<gene>
    <name evidence="1" type="ORF">GOBAR_AA03380</name>
</gene>
<dbReference type="Proteomes" id="UP000239757">
    <property type="component" value="Unassembled WGS sequence"/>
</dbReference>
<evidence type="ECO:0000313" key="1">
    <source>
        <dbReference type="EMBL" id="PPS17195.1"/>
    </source>
</evidence>
<evidence type="ECO:0000313" key="2">
    <source>
        <dbReference type="Proteomes" id="UP000239757"/>
    </source>
</evidence>